<dbReference type="EMBL" id="NBAG03000219">
    <property type="protein sequence ID" value="PNI79141.1"/>
    <property type="molecule type" value="Genomic_DNA"/>
</dbReference>
<accession>A0A2J8P542</accession>
<gene>
    <name evidence="1" type="ORF">CK820_G0005673</name>
</gene>
<comment type="caution">
    <text evidence="1">The sequence shown here is derived from an EMBL/GenBank/DDBJ whole genome shotgun (WGS) entry which is preliminary data.</text>
</comment>
<sequence length="39" mass="4585">MRWRTILLQYCFLLITCLLTALEAVPIDIDKTKVQNIHP</sequence>
<name>A0A2J8P542_PANTR</name>
<protein>
    <submittedName>
        <fullName evidence="1">NUCB2 isoform 18</fullName>
    </submittedName>
</protein>
<evidence type="ECO:0000313" key="1">
    <source>
        <dbReference type="EMBL" id="PNI79141.1"/>
    </source>
</evidence>
<feature type="non-terminal residue" evidence="1">
    <location>
        <position position="39"/>
    </location>
</feature>
<organism evidence="1 2">
    <name type="scientific">Pan troglodytes</name>
    <name type="common">Chimpanzee</name>
    <dbReference type="NCBI Taxonomy" id="9598"/>
    <lineage>
        <taxon>Eukaryota</taxon>
        <taxon>Metazoa</taxon>
        <taxon>Chordata</taxon>
        <taxon>Craniata</taxon>
        <taxon>Vertebrata</taxon>
        <taxon>Euteleostomi</taxon>
        <taxon>Mammalia</taxon>
        <taxon>Eutheria</taxon>
        <taxon>Euarchontoglires</taxon>
        <taxon>Primates</taxon>
        <taxon>Haplorrhini</taxon>
        <taxon>Catarrhini</taxon>
        <taxon>Hominidae</taxon>
        <taxon>Pan</taxon>
    </lineage>
</organism>
<proteinExistence type="predicted"/>
<evidence type="ECO:0000313" key="2">
    <source>
        <dbReference type="Proteomes" id="UP000236370"/>
    </source>
</evidence>
<dbReference type="Proteomes" id="UP000236370">
    <property type="component" value="Unassembled WGS sequence"/>
</dbReference>
<dbReference type="AlphaFoldDB" id="A0A2J8P542"/>
<reference evidence="1 2" key="1">
    <citation type="submission" date="2017-12" db="EMBL/GenBank/DDBJ databases">
        <title>High-resolution comparative analysis of great ape genomes.</title>
        <authorList>
            <person name="Pollen A."/>
            <person name="Hastie A."/>
            <person name="Hormozdiari F."/>
            <person name="Dougherty M."/>
            <person name="Liu R."/>
            <person name="Chaisson M."/>
            <person name="Hoppe E."/>
            <person name="Hill C."/>
            <person name="Pang A."/>
            <person name="Hillier L."/>
            <person name="Baker C."/>
            <person name="Armstrong J."/>
            <person name="Shendure J."/>
            <person name="Paten B."/>
            <person name="Wilson R."/>
            <person name="Chao H."/>
            <person name="Schneider V."/>
            <person name="Ventura M."/>
            <person name="Kronenberg Z."/>
            <person name="Murali S."/>
            <person name="Gordon D."/>
            <person name="Cantsilieris S."/>
            <person name="Munson K."/>
            <person name="Nelson B."/>
            <person name="Raja A."/>
            <person name="Underwood J."/>
            <person name="Diekhans M."/>
            <person name="Fiddes I."/>
            <person name="Haussler D."/>
            <person name="Eichler E."/>
        </authorList>
    </citation>
    <scope>NUCLEOTIDE SEQUENCE [LARGE SCALE GENOMIC DNA]</scope>
    <source>
        <strain evidence="1">Yerkes chimp pedigree #C0471</strain>
    </source>
</reference>